<reference evidence="1 2" key="1">
    <citation type="submission" date="2015-09" db="EMBL/GenBank/DDBJ databases">
        <authorList>
            <consortium name="Pathogen Informatics"/>
        </authorList>
    </citation>
    <scope>NUCLEOTIDE SEQUENCE [LARGE SCALE GENOMIC DNA]</scope>
    <source>
        <strain evidence="1 2">2789STDY5834942</strain>
    </source>
</reference>
<evidence type="ECO:0000313" key="1">
    <source>
        <dbReference type="EMBL" id="CUP58814.1"/>
    </source>
</evidence>
<dbReference type="AlphaFoldDB" id="A0A174PCR0"/>
<evidence type="ECO:0000313" key="2">
    <source>
        <dbReference type="Proteomes" id="UP000095788"/>
    </source>
</evidence>
<dbReference type="Proteomes" id="UP000095788">
    <property type="component" value="Unassembled WGS sequence"/>
</dbReference>
<gene>
    <name evidence="1" type="ORF">ERS852554_01123</name>
</gene>
<name>A0A174PCR0_BACUN</name>
<dbReference type="EMBL" id="CZBF01000002">
    <property type="protein sequence ID" value="CUP58814.1"/>
    <property type="molecule type" value="Genomic_DNA"/>
</dbReference>
<proteinExistence type="predicted"/>
<organism evidence="1 2">
    <name type="scientific">Bacteroides uniformis</name>
    <dbReference type="NCBI Taxonomy" id="820"/>
    <lineage>
        <taxon>Bacteria</taxon>
        <taxon>Pseudomonadati</taxon>
        <taxon>Bacteroidota</taxon>
        <taxon>Bacteroidia</taxon>
        <taxon>Bacteroidales</taxon>
        <taxon>Bacteroidaceae</taxon>
        <taxon>Bacteroides</taxon>
    </lineage>
</organism>
<dbReference type="RefSeq" id="WP_155519594.1">
    <property type="nucleotide sequence ID" value="NZ_CZBF01000002.1"/>
</dbReference>
<protein>
    <submittedName>
        <fullName evidence="1">Uncharacterized protein</fullName>
    </submittedName>
</protein>
<accession>A0A174PCR0</accession>
<sequence length="259" mass="30697">MKDYNEQQVIPLYLYEWFCMEGIPYSGFVEELGYVLCEVIVTPTGNDCSTFGNTISYRKYYDFDNSKCDDKIDLSVKHHYIDYQKNIEMPSWDFFAGIAISESENRIYDIAKDKWLGKDFKYHSFYEYPSRIQTQKYGRPNNALKWQKILKNTGGVVNGYVIFNLLKQGYLDEVSNKTLLSELSSIGISELIKKCKGNVYSYAWSVGWELGRIITYTEWYQKRRFLFAYSLWENKYGSPNDANIDLWMYFFESYKETLK</sequence>